<accession>A0ABP6NDT7</accession>
<proteinExistence type="predicted"/>
<keyword evidence="1" id="KW-1133">Transmembrane helix</keyword>
<dbReference type="Proteomes" id="UP001500320">
    <property type="component" value="Unassembled WGS sequence"/>
</dbReference>
<name>A0ABP6NDT7_9ACTN</name>
<dbReference type="RefSeq" id="WP_344861714.1">
    <property type="nucleotide sequence ID" value="NZ_BAAAUT010000031.1"/>
</dbReference>
<dbReference type="EMBL" id="BAAAUT010000031">
    <property type="protein sequence ID" value="GAA3145032.1"/>
    <property type="molecule type" value="Genomic_DNA"/>
</dbReference>
<keyword evidence="3" id="KW-1185">Reference proteome</keyword>
<comment type="caution">
    <text evidence="2">The sequence shown here is derived from an EMBL/GenBank/DDBJ whole genome shotgun (WGS) entry which is preliminary data.</text>
</comment>
<organism evidence="2 3">
    <name type="scientific">Planomonospora alba</name>
    <dbReference type="NCBI Taxonomy" id="161354"/>
    <lineage>
        <taxon>Bacteria</taxon>
        <taxon>Bacillati</taxon>
        <taxon>Actinomycetota</taxon>
        <taxon>Actinomycetes</taxon>
        <taxon>Streptosporangiales</taxon>
        <taxon>Streptosporangiaceae</taxon>
        <taxon>Planomonospora</taxon>
    </lineage>
</organism>
<keyword evidence="1" id="KW-0472">Membrane</keyword>
<evidence type="ECO:0000256" key="1">
    <source>
        <dbReference type="SAM" id="Phobius"/>
    </source>
</evidence>
<evidence type="ECO:0000313" key="3">
    <source>
        <dbReference type="Proteomes" id="UP001500320"/>
    </source>
</evidence>
<keyword evidence="1" id="KW-0812">Transmembrane</keyword>
<protein>
    <submittedName>
        <fullName evidence="2">Uncharacterized protein</fullName>
    </submittedName>
</protein>
<evidence type="ECO:0000313" key="2">
    <source>
        <dbReference type="EMBL" id="GAA3145032.1"/>
    </source>
</evidence>
<reference evidence="3" key="1">
    <citation type="journal article" date="2019" name="Int. J. Syst. Evol. Microbiol.">
        <title>The Global Catalogue of Microorganisms (GCM) 10K type strain sequencing project: providing services to taxonomists for standard genome sequencing and annotation.</title>
        <authorList>
            <consortium name="The Broad Institute Genomics Platform"/>
            <consortium name="The Broad Institute Genome Sequencing Center for Infectious Disease"/>
            <person name="Wu L."/>
            <person name="Ma J."/>
        </authorList>
    </citation>
    <scope>NUCLEOTIDE SEQUENCE [LARGE SCALE GENOMIC DNA]</scope>
    <source>
        <strain evidence="3">JCM 9373</strain>
    </source>
</reference>
<gene>
    <name evidence="2" type="ORF">GCM10010466_40150</name>
</gene>
<sequence>MIEFNGPHSASKGCNDQASSPGILVDALMQMSPWKAQNEEWGFVVIEFGFYTGIIIGIFYYLILPVLKWMASLAEKAEAKKEREVMAARMASDRVAANIKHAASMLDPVFDPDLPGHARNMILGNAASHIDDCLRGRRMDGVVFIASLNSQFSGMMWRARKAVKIVDESMVKQRGLLDGIANKVILPRQVWEIARLLQVQSELANEQAEARRGVVSPELDAVLAPQRKALERSIHATAQRIIALEKYATQVQEADSALLAQEMLHRNDKYHDLLAMTDDTDAMRSLTQHADAVESTLSQSIRGAIAAGEALVIPDNFRN</sequence>
<feature type="transmembrane region" description="Helical" evidence="1">
    <location>
        <begin position="41"/>
        <end position="63"/>
    </location>
</feature>